<dbReference type="InterPro" id="IPR000847">
    <property type="entry name" value="LysR_HTH_N"/>
</dbReference>
<evidence type="ECO:0000313" key="7">
    <source>
        <dbReference type="Proteomes" id="UP000198642"/>
    </source>
</evidence>
<evidence type="ECO:0000259" key="5">
    <source>
        <dbReference type="PROSITE" id="PS50931"/>
    </source>
</evidence>
<keyword evidence="2" id="KW-0805">Transcription regulation</keyword>
<dbReference type="InterPro" id="IPR005119">
    <property type="entry name" value="LysR_subst-bd"/>
</dbReference>
<gene>
    <name evidence="6" type="ORF">SAMN04488072_104110</name>
</gene>
<proteinExistence type="inferred from homology"/>
<sequence length="297" mass="34404">MDIKHLHYFLEVSRIENFTQAAENLYITQSALSRIIKTLEEDLGVPLFHRSRKKVTLTDAGKVLHKHALEIKQQITELEQEMDQLRTMKTGHIRIGLPTVVNSFFFSQLIAEFHQQYPGVTFHLEENGSKIIEEKVWDGQLDCGVVVLNDHPALDYYTFIEDHLHLVVSSDHPFAKKSHVEIKDLKEESFIMFNQDFESRNIIIQACKNHGFEPRIVSETSQIDFLEEMVATNLGITLLPETTSQHFMKDVAIIPVINPDIAWNLAFVWKKDAYLSLISKQQFISFTKDKLMQHKQT</sequence>
<dbReference type="InterPro" id="IPR036388">
    <property type="entry name" value="WH-like_DNA-bd_sf"/>
</dbReference>
<dbReference type="OrthoDB" id="9803735at2"/>
<protein>
    <submittedName>
        <fullName evidence="6">DNA-binding transcriptional regulator, LysR family</fullName>
    </submittedName>
</protein>
<dbReference type="PRINTS" id="PR00039">
    <property type="entry name" value="HTHLYSR"/>
</dbReference>
<keyword evidence="7" id="KW-1185">Reference proteome</keyword>
<dbReference type="AlphaFoldDB" id="A0A1I0X2V0"/>
<dbReference type="EMBL" id="FOJW01000004">
    <property type="protein sequence ID" value="SFA95241.1"/>
    <property type="molecule type" value="Genomic_DNA"/>
</dbReference>
<dbReference type="GO" id="GO:0005829">
    <property type="term" value="C:cytosol"/>
    <property type="evidence" value="ECO:0007669"/>
    <property type="project" value="TreeGrafter"/>
</dbReference>
<dbReference type="GO" id="GO:0003677">
    <property type="term" value="F:DNA binding"/>
    <property type="evidence" value="ECO:0007669"/>
    <property type="project" value="UniProtKB-KW"/>
</dbReference>
<dbReference type="STRING" id="237679.SAMN04488072_104110"/>
<evidence type="ECO:0000256" key="4">
    <source>
        <dbReference type="ARBA" id="ARBA00023163"/>
    </source>
</evidence>
<dbReference type="PANTHER" id="PTHR30419:SF8">
    <property type="entry name" value="NITROGEN ASSIMILATION TRANSCRIPTIONAL ACTIVATOR-RELATED"/>
    <property type="match status" value="1"/>
</dbReference>
<dbReference type="InterPro" id="IPR050950">
    <property type="entry name" value="HTH-type_LysR_regulators"/>
</dbReference>
<organism evidence="6 7">
    <name type="scientific">Lentibacillus halodurans</name>
    <dbReference type="NCBI Taxonomy" id="237679"/>
    <lineage>
        <taxon>Bacteria</taxon>
        <taxon>Bacillati</taxon>
        <taxon>Bacillota</taxon>
        <taxon>Bacilli</taxon>
        <taxon>Bacillales</taxon>
        <taxon>Bacillaceae</taxon>
        <taxon>Lentibacillus</taxon>
    </lineage>
</organism>
<dbReference type="FunFam" id="1.10.10.10:FF:000001">
    <property type="entry name" value="LysR family transcriptional regulator"/>
    <property type="match status" value="1"/>
</dbReference>
<evidence type="ECO:0000256" key="2">
    <source>
        <dbReference type="ARBA" id="ARBA00023015"/>
    </source>
</evidence>
<keyword evidence="3 6" id="KW-0238">DNA-binding</keyword>
<evidence type="ECO:0000256" key="3">
    <source>
        <dbReference type="ARBA" id="ARBA00023125"/>
    </source>
</evidence>
<comment type="similarity">
    <text evidence="1">Belongs to the LysR transcriptional regulatory family.</text>
</comment>
<keyword evidence="4" id="KW-0804">Transcription</keyword>
<reference evidence="6 7" key="1">
    <citation type="submission" date="2016-10" db="EMBL/GenBank/DDBJ databases">
        <authorList>
            <person name="de Groot N.N."/>
        </authorList>
    </citation>
    <scope>NUCLEOTIDE SEQUENCE [LARGE SCALE GENOMIC DNA]</scope>
    <source>
        <strain evidence="6 7">CGMCC 1.3702</strain>
    </source>
</reference>
<dbReference type="Gene3D" id="1.10.10.10">
    <property type="entry name" value="Winged helix-like DNA-binding domain superfamily/Winged helix DNA-binding domain"/>
    <property type="match status" value="1"/>
</dbReference>
<dbReference type="InterPro" id="IPR036390">
    <property type="entry name" value="WH_DNA-bd_sf"/>
</dbReference>
<dbReference type="Pfam" id="PF00126">
    <property type="entry name" value="HTH_1"/>
    <property type="match status" value="1"/>
</dbReference>
<dbReference type="PANTHER" id="PTHR30419">
    <property type="entry name" value="HTH-TYPE TRANSCRIPTIONAL REGULATOR YBHD"/>
    <property type="match status" value="1"/>
</dbReference>
<dbReference type="Proteomes" id="UP000198642">
    <property type="component" value="Unassembled WGS sequence"/>
</dbReference>
<name>A0A1I0X2V0_9BACI</name>
<evidence type="ECO:0000256" key="1">
    <source>
        <dbReference type="ARBA" id="ARBA00009437"/>
    </source>
</evidence>
<dbReference type="CDD" id="cd08438">
    <property type="entry name" value="PBP2_CidR"/>
    <property type="match status" value="1"/>
</dbReference>
<evidence type="ECO:0000313" key="6">
    <source>
        <dbReference type="EMBL" id="SFA95241.1"/>
    </source>
</evidence>
<dbReference type="PROSITE" id="PS50931">
    <property type="entry name" value="HTH_LYSR"/>
    <property type="match status" value="1"/>
</dbReference>
<dbReference type="SUPFAM" id="SSF53850">
    <property type="entry name" value="Periplasmic binding protein-like II"/>
    <property type="match status" value="1"/>
</dbReference>
<dbReference type="GO" id="GO:0003700">
    <property type="term" value="F:DNA-binding transcription factor activity"/>
    <property type="evidence" value="ECO:0007669"/>
    <property type="project" value="InterPro"/>
</dbReference>
<feature type="domain" description="HTH lysR-type" evidence="5">
    <location>
        <begin position="1"/>
        <end position="58"/>
    </location>
</feature>
<dbReference type="RefSeq" id="WP_090235291.1">
    <property type="nucleotide sequence ID" value="NZ_FOJW01000004.1"/>
</dbReference>
<accession>A0A1I0X2V0</accession>
<dbReference type="SUPFAM" id="SSF46785">
    <property type="entry name" value="Winged helix' DNA-binding domain"/>
    <property type="match status" value="1"/>
</dbReference>
<dbReference type="Gene3D" id="3.40.190.290">
    <property type="match status" value="1"/>
</dbReference>
<dbReference type="Pfam" id="PF03466">
    <property type="entry name" value="LysR_substrate"/>
    <property type="match status" value="1"/>
</dbReference>